<dbReference type="EMBL" id="GBXM01044803">
    <property type="protein sequence ID" value="JAH63774.1"/>
    <property type="molecule type" value="Transcribed_RNA"/>
</dbReference>
<organism evidence="1">
    <name type="scientific">Anguilla anguilla</name>
    <name type="common">European freshwater eel</name>
    <name type="synonym">Muraena anguilla</name>
    <dbReference type="NCBI Taxonomy" id="7936"/>
    <lineage>
        <taxon>Eukaryota</taxon>
        <taxon>Metazoa</taxon>
        <taxon>Chordata</taxon>
        <taxon>Craniata</taxon>
        <taxon>Vertebrata</taxon>
        <taxon>Euteleostomi</taxon>
        <taxon>Actinopterygii</taxon>
        <taxon>Neopterygii</taxon>
        <taxon>Teleostei</taxon>
        <taxon>Anguilliformes</taxon>
        <taxon>Anguillidae</taxon>
        <taxon>Anguilla</taxon>
    </lineage>
</organism>
<name>A0A0E9UD48_ANGAN</name>
<reference evidence="1" key="2">
    <citation type="journal article" date="2015" name="Fish Shellfish Immunol.">
        <title>Early steps in the European eel (Anguilla anguilla)-Vibrio vulnificus interaction in the gills: Role of the RtxA13 toxin.</title>
        <authorList>
            <person name="Callol A."/>
            <person name="Pajuelo D."/>
            <person name="Ebbesson L."/>
            <person name="Teles M."/>
            <person name="MacKenzie S."/>
            <person name="Amaro C."/>
        </authorList>
    </citation>
    <scope>NUCLEOTIDE SEQUENCE</scope>
</reference>
<reference evidence="1" key="1">
    <citation type="submission" date="2014-11" db="EMBL/GenBank/DDBJ databases">
        <authorList>
            <person name="Amaro Gonzalez C."/>
        </authorList>
    </citation>
    <scope>NUCLEOTIDE SEQUENCE</scope>
</reference>
<sequence>MVGVVNPAGKLLNIKMQEVKMPNIKVQKVISFFSPNSAYK</sequence>
<proteinExistence type="predicted"/>
<accession>A0A0E9UD48</accession>
<protein>
    <submittedName>
        <fullName evidence="1">Uncharacterized protein</fullName>
    </submittedName>
</protein>
<dbReference type="AlphaFoldDB" id="A0A0E9UD48"/>
<evidence type="ECO:0000313" key="1">
    <source>
        <dbReference type="EMBL" id="JAH63774.1"/>
    </source>
</evidence>